<name>A0A1H1UZA6_9GAMM</name>
<evidence type="ECO:0008006" key="4">
    <source>
        <dbReference type="Google" id="ProtNLM"/>
    </source>
</evidence>
<evidence type="ECO:0000256" key="1">
    <source>
        <dbReference type="SAM" id="SignalP"/>
    </source>
</evidence>
<dbReference type="AlphaFoldDB" id="A0A1H1UZA6"/>
<feature type="chain" id="PRO_5009262745" description="Lipoprotein" evidence="1">
    <location>
        <begin position="23"/>
        <end position="184"/>
    </location>
</feature>
<sequence>MKRLGMLVITATLMTSGCAAFKANDLPTLDRESYAVQNQQPVKVYSSWRGREGNAAHKRHFDAAIRASGCCDIVDTADQADIVIDGVAVDHSTPGAAIPAMISGFTFGVIPSWAKLRVHLKATAIEGEKEYKYDVSDSATMVIWLPMLLAMPFTGNPLTVEQDVYQNTYRNLVTRMKNDGLLTN</sequence>
<dbReference type="EMBL" id="LT629763">
    <property type="protein sequence ID" value="SDS77874.1"/>
    <property type="molecule type" value="Genomic_DNA"/>
</dbReference>
<protein>
    <recommendedName>
        <fullName evidence="4">Lipoprotein</fullName>
    </recommendedName>
</protein>
<dbReference type="PROSITE" id="PS51257">
    <property type="entry name" value="PROKAR_LIPOPROTEIN"/>
    <property type="match status" value="1"/>
</dbReference>
<feature type="signal peptide" evidence="1">
    <location>
        <begin position="1"/>
        <end position="22"/>
    </location>
</feature>
<dbReference type="RefSeq" id="WP_157719371.1">
    <property type="nucleotide sequence ID" value="NZ_LT629763.1"/>
</dbReference>
<keyword evidence="1" id="KW-0732">Signal</keyword>
<reference evidence="3" key="1">
    <citation type="submission" date="2016-10" db="EMBL/GenBank/DDBJ databases">
        <authorList>
            <person name="Varghese N."/>
            <person name="Submissions S."/>
        </authorList>
    </citation>
    <scope>NUCLEOTIDE SEQUENCE [LARGE SCALE GENOMIC DNA]</scope>
    <source>
        <strain evidence="3">JCM 14963</strain>
    </source>
</reference>
<dbReference type="Proteomes" id="UP000243413">
    <property type="component" value="Chromosome I"/>
</dbReference>
<organism evidence="2 3">
    <name type="scientific">Halopseudomonas sabulinigri</name>
    <dbReference type="NCBI Taxonomy" id="472181"/>
    <lineage>
        <taxon>Bacteria</taxon>
        <taxon>Pseudomonadati</taxon>
        <taxon>Pseudomonadota</taxon>
        <taxon>Gammaproteobacteria</taxon>
        <taxon>Pseudomonadales</taxon>
        <taxon>Pseudomonadaceae</taxon>
        <taxon>Halopseudomonas</taxon>
    </lineage>
</organism>
<evidence type="ECO:0000313" key="3">
    <source>
        <dbReference type="Proteomes" id="UP000243413"/>
    </source>
</evidence>
<accession>A0A1H1UZA6</accession>
<gene>
    <name evidence="2" type="ORF">SAMN05216271_2710</name>
</gene>
<dbReference type="OrthoDB" id="328131at2"/>
<evidence type="ECO:0000313" key="2">
    <source>
        <dbReference type="EMBL" id="SDS77874.1"/>
    </source>
</evidence>
<proteinExistence type="predicted"/>